<proteinExistence type="predicted"/>
<accession>A0A226X9W8</accession>
<evidence type="ECO:0000313" key="2">
    <source>
        <dbReference type="Proteomes" id="UP000214720"/>
    </source>
</evidence>
<dbReference type="EMBL" id="MTHB01000023">
    <property type="protein sequence ID" value="OXC80224.1"/>
    <property type="molecule type" value="Genomic_DNA"/>
</dbReference>
<name>A0A226X9W8_CABSO</name>
<evidence type="ECO:0000313" key="1">
    <source>
        <dbReference type="EMBL" id="OXC80224.1"/>
    </source>
</evidence>
<sequence length="41" mass="4510">MLVVDLEKPVELHFCELTGRVEIESLAGSILTRRALDADVA</sequence>
<reference evidence="2" key="1">
    <citation type="submission" date="2017-01" db="EMBL/GenBank/DDBJ databases">
        <title>Genome Analysis of Deinococcus marmoris KOPRI26562.</title>
        <authorList>
            <person name="Kim J.H."/>
            <person name="Oh H.-M."/>
        </authorList>
    </citation>
    <scope>NUCLEOTIDE SEQUENCE [LARGE SCALE GENOMIC DNA]</scope>
    <source>
        <strain evidence="2">PAMC 26633</strain>
    </source>
</reference>
<dbReference type="Proteomes" id="UP000214720">
    <property type="component" value="Unassembled WGS sequence"/>
</dbReference>
<protein>
    <submittedName>
        <fullName evidence="1">Uncharacterized protein</fullName>
    </submittedName>
</protein>
<dbReference type="AlphaFoldDB" id="A0A226X9W8"/>
<organism evidence="1 2">
    <name type="scientific">Caballeronia sordidicola</name>
    <name type="common">Burkholderia sordidicola</name>
    <dbReference type="NCBI Taxonomy" id="196367"/>
    <lineage>
        <taxon>Bacteria</taxon>
        <taxon>Pseudomonadati</taxon>
        <taxon>Pseudomonadota</taxon>
        <taxon>Betaproteobacteria</taxon>
        <taxon>Burkholderiales</taxon>
        <taxon>Burkholderiaceae</taxon>
        <taxon>Caballeronia</taxon>
    </lineage>
</organism>
<comment type="caution">
    <text evidence="1">The sequence shown here is derived from an EMBL/GenBank/DDBJ whole genome shotgun (WGS) entry which is preliminary data.</text>
</comment>
<gene>
    <name evidence="1" type="ORF">BSU04_03105</name>
</gene>
<dbReference type="RefSeq" id="WP_256982055.1">
    <property type="nucleotide sequence ID" value="NZ_MTHB01000023.1"/>
</dbReference>